<dbReference type="InParanoid" id="H2ZKS9"/>
<dbReference type="OMA" id="DENQMEQ"/>
<dbReference type="Ensembl" id="ENSCSAVT00000018393.1">
    <property type="protein sequence ID" value="ENSCSAVP00000018195.1"/>
    <property type="gene ID" value="ENSCSAVG00000010704.1"/>
</dbReference>
<dbReference type="AlphaFoldDB" id="H2ZKS9"/>
<dbReference type="GeneTree" id="ENSGT00660000097241"/>
<dbReference type="Proteomes" id="UP000007875">
    <property type="component" value="Unassembled WGS sequence"/>
</dbReference>
<feature type="region of interest" description="Disordered" evidence="1">
    <location>
        <begin position="1"/>
        <end position="20"/>
    </location>
</feature>
<dbReference type="GO" id="GO:0006044">
    <property type="term" value="P:N-acetylglucosamine metabolic process"/>
    <property type="evidence" value="ECO:0007669"/>
    <property type="project" value="TreeGrafter"/>
</dbReference>
<dbReference type="InterPro" id="IPR022036">
    <property type="entry name" value="DUF3605"/>
</dbReference>
<dbReference type="PANTHER" id="PTHR35020">
    <property type="entry name" value="N-ACETYLGLUCOSAMINE-INDUCED PROTEIN 1"/>
    <property type="match status" value="1"/>
</dbReference>
<reference evidence="3" key="2">
    <citation type="submission" date="2025-08" db="UniProtKB">
        <authorList>
            <consortium name="Ensembl"/>
        </authorList>
    </citation>
    <scope>IDENTIFICATION</scope>
</reference>
<keyword evidence="4" id="KW-1185">Reference proteome</keyword>
<keyword evidence="2" id="KW-0472">Membrane</keyword>
<dbReference type="GO" id="GO:0005737">
    <property type="term" value="C:cytoplasm"/>
    <property type="evidence" value="ECO:0007669"/>
    <property type="project" value="TreeGrafter"/>
</dbReference>
<dbReference type="Pfam" id="PF12239">
    <property type="entry name" value="DUF3605"/>
    <property type="match status" value="1"/>
</dbReference>
<evidence type="ECO:0000256" key="1">
    <source>
        <dbReference type="SAM" id="MobiDB-lite"/>
    </source>
</evidence>
<protein>
    <submittedName>
        <fullName evidence="3">Uncharacterized protein</fullName>
    </submittedName>
</protein>
<dbReference type="PANTHER" id="PTHR35020:SF2">
    <property type="entry name" value="N-ACETYLGLUCOSAMINE-INDUCED PROTEIN 1"/>
    <property type="match status" value="1"/>
</dbReference>
<evidence type="ECO:0000313" key="3">
    <source>
        <dbReference type="Ensembl" id="ENSCSAVP00000018195.1"/>
    </source>
</evidence>
<evidence type="ECO:0000313" key="4">
    <source>
        <dbReference type="Proteomes" id="UP000007875"/>
    </source>
</evidence>
<reference evidence="4" key="1">
    <citation type="submission" date="2003-08" db="EMBL/GenBank/DDBJ databases">
        <authorList>
            <person name="Birren B."/>
            <person name="Nusbaum C."/>
            <person name="Abebe A."/>
            <person name="Abouelleil A."/>
            <person name="Adekoya E."/>
            <person name="Ait-zahra M."/>
            <person name="Allen N."/>
            <person name="Allen T."/>
            <person name="An P."/>
            <person name="Anderson M."/>
            <person name="Anderson S."/>
            <person name="Arachchi H."/>
            <person name="Armbruster J."/>
            <person name="Bachantsang P."/>
            <person name="Baldwin J."/>
            <person name="Barry A."/>
            <person name="Bayul T."/>
            <person name="Blitshsteyn B."/>
            <person name="Bloom T."/>
            <person name="Blye J."/>
            <person name="Boguslavskiy L."/>
            <person name="Borowsky M."/>
            <person name="Boukhgalter B."/>
            <person name="Brunache A."/>
            <person name="Butler J."/>
            <person name="Calixte N."/>
            <person name="Calvo S."/>
            <person name="Camarata J."/>
            <person name="Campo K."/>
            <person name="Chang J."/>
            <person name="Cheshatsang Y."/>
            <person name="Citroen M."/>
            <person name="Collymore A."/>
            <person name="Considine T."/>
            <person name="Cook A."/>
            <person name="Cooke P."/>
            <person name="Corum B."/>
            <person name="Cuomo C."/>
            <person name="David R."/>
            <person name="Dawoe T."/>
            <person name="Degray S."/>
            <person name="Dodge S."/>
            <person name="Dooley K."/>
            <person name="Dorje P."/>
            <person name="Dorjee K."/>
            <person name="Dorris L."/>
            <person name="Duffey N."/>
            <person name="Dupes A."/>
            <person name="Elkins T."/>
            <person name="Engels R."/>
            <person name="Erickson J."/>
            <person name="Farina A."/>
            <person name="Faro S."/>
            <person name="Ferreira P."/>
            <person name="Fischer H."/>
            <person name="Fitzgerald M."/>
            <person name="Foley K."/>
            <person name="Gage D."/>
            <person name="Galagan J."/>
            <person name="Gearin G."/>
            <person name="Gnerre S."/>
            <person name="Gnirke A."/>
            <person name="Goyette A."/>
            <person name="Graham J."/>
            <person name="Grandbois E."/>
            <person name="Gyaltsen K."/>
            <person name="Hafez N."/>
            <person name="Hagopian D."/>
            <person name="Hagos B."/>
            <person name="Hall J."/>
            <person name="Hatcher B."/>
            <person name="Heller A."/>
            <person name="Higgins H."/>
            <person name="Honan T."/>
            <person name="Horn A."/>
            <person name="Houde N."/>
            <person name="Hughes L."/>
            <person name="Hulme W."/>
            <person name="Husby E."/>
            <person name="Iliev I."/>
            <person name="Jaffe D."/>
            <person name="Jones C."/>
            <person name="Kamal M."/>
            <person name="Kamat A."/>
            <person name="Kamvysselis M."/>
            <person name="Karlsson E."/>
            <person name="Kells C."/>
            <person name="Kieu A."/>
            <person name="Kisner P."/>
            <person name="Kodira C."/>
            <person name="Kulbokas E."/>
            <person name="Labutti K."/>
            <person name="Lama D."/>
            <person name="Landers T."/>
            <person name="Leger J."/>
            <person name="Levine S."/>
            <person name="Lewis D."/>
            <person name="Lewis T."/>
            <person name="Lindblad-toh K."/>
            <person name="Liu X."/>
            <person name="Lokyitsang T."/>
            <person name="Lokyitsang Y."/>
            <person name="Lucien O."/>
            <person name="Lui A."/>
            <person name="Ma L.J."/>
            <person name="Mabbitt R."/>
            <person name="Macdonald J."/>
            <person name="Maclean C."/>
            <person name="Major J."/>
            <person name="Manning J."/>
            <person name="Marabella R."/>
            <person name="Maru K."/>
            <person name="Matthews C."/>
            <person name="Mauceli E."/>
            <person name="Mccarthy M."/>
            <person name="Mcdonough S."/>
            <person name="Mcghee T."/>
            <person name="Meldrim J."/>
            <person name="Meneus L."/>
            <person name="Mesirov J."/>
            <person name="Mihalev A."/>
            <person name="Mihova T."/>
            <person name="Mikkelsen T."/>
            <person name="Mlenga V."/>
            <person name="Moru K."/>
            <person name="Mozes J."/>
            <person name="Mulrain L."/>
            <person name="Munson G."/>
            <person name="Naylor J."/>
            <person name="Newes C."/>
            <person name="Nguyen C."/>
            <person name="Nguyen N."/>
            <person name="Nguyen T."/>
            <person name="Nicol R."/>
            <person name="Nielsen C."/>
            <person name="Nizzari M."/>
            <person name="Norbu C."/>
            <person name="Norbu N."/>
            <person name="O'donnell P."/>
            <person name="Okoawo O."/>
            <person name="O'leary S."/>
            <person name="Omotosho B."/>
            <person name="O'neill K."/>
            <person name="Osman S."/>
            <person name="Parker S."/>
            <person name="Perrin D."/>
            <person name="Phunkhang P."/>
            <person name="Piqani B."/>
            <person name="Purcell S."/>
            <person name="Rachupka T."/>
            <person name="Ramasamy U."/>
            <person name="Rameau R."/>
            <person name="Ray V."/>
            <person name="Raymond C."/>
            <person name="Retta R."/>
            <person name="Richardson S."/>
            <person name="Rise C."/>
            <person name="Rodriguez J."/>
            <person name="Rogers J."/>
            <person name="Rogov P."/>
            <person name="Rutman M."/>
            <person name="Schupbach R."/>
            <person name="Seaman C."/>
            <person name="Settipalli S."/>
            <person name="Sharpe T."/>
            <person name="Sheridan J."/>
            <person name="Sherpa N."/>
            <person name="Shi J."/>
            <person name="Smirnov S."/>
            <person name="Smith C."/>
            <person name="Sougnez C."/>
            <person name="Spencer B."/>
            <person name="Stalker J."/>
            <person name="Stange-thomann N."/>
            <person name="Stavropoulos S."/>
            <person name="Stetson K."/>
            <person name="Stone C."/>
            <person name="Stone S."/>
            <person name="Stubbs M."/>
            <person name="Talamas J."/>
            <person name="Tchuinga P."/>
            <person name="Tenzing P."/>
            <person name="Tesfaye S."/>
            <person name="Theodore J."/>
            <person name="Thoulutsang Y."/>
            <person name="Topham K."/>
            <person name="Towey S."/>
            <person name="Tsamla T."/>
            <person name="Tsomo N."/>
            <person name="Vallee D."/>
            <person name="Vassiliev H."/>
            <person name="Venkataraman V."/>
            <person name="Vinson J."/>
            <person name="Vo A."/>
            <person name="Wade C."/>
            <person name="Wang S."/>
            <person name="Wangchuk T."/>
            <person name="Wangdi T."/>
            <person name="Whittaker C."/>
            <person name="Wilkinson J."/>
            <person name="Wu Y."/>
            <person name="Wyman D."/>
            <person name="Yadav S."/>
            <person name="Yang S."/>
            <person name="Yang X."/>
            <person name="Yeager S."/>
            <person name="Yee E."/>
            <person name="Young G."/>
            <person name="Zainoun J."/>
            <person name="Zembeck L."/>
            <person name="Zimmer A."/>
            <person name="Zody M."/>
            <person name="Lander E."/>
        </authorList>
    </citation>
    <scope>NUCLEOTIDE SEQUENCE [LARGE SCALE GENOMIC DNA]</scope>
</reference>
<reference evidence="3" key="3">
    <citation type="submission" date="2025-09" db="UniProtKB">
        <authorList>
            <consortium name="Ensembl"/>
        </authorList>
    </citation>
    <scope>IDENTIFICATION</scope>
</reference>
<keyword evidence="2" id="KW-0812">Transmembrane</keyword>
<feature type="transmembrane region" description="Helical" evidence="2">
    <location>
        <begin position="35"/>
        <end position="51"/>
    </location>
</feature>
<evidence type="ECO:0000256" key="2">
    <source>
        <dbReference type="SAM" id="Phobius"/>
    </source>
</evidence>
<keyword evidence="2" id="KW-1133">Transmembrane helix</keyword>
<sequence>MKPRNNTLCKKFGSGKRRQNETRGGIHYRFLRGKRWLFIFILNLYAIMRTYDITKQSMKHVTGVVVSEESMNSVNEREIVGNSVPEIVIDQPALYRDDDGFLVSVAPYTWDVSQRKVKASNISFGRSVEGLKKYKEKITKIKQNWATIDDYCRHHFLGYPIKSKQIFNEDNGSMRTIYYADENQMEQGSILRLEKNSFPYFMEEGIMHYILWSNDRVPSEVEAKQLIHSSFPSDQTEVILFENPNINKSVQGVMHIHAFIRQNFQS</sequence>
<accession>H2ZKS9</accession>
<proteinExistence type="predicted"/>
<name>H2ZKS9_CIOSA</name>
<organism evidence="3 4">
    <name type="scientific">Ciona savignyi</name>
    <name type="common">Pacific transparent sea squirt</name>
    <dbReference type="NCBI Taxonomy" id="51511"/>
    <lineage>
        <taxon>Eukaryota</taxon>
        <taxon>Metazoa</taxon>
        <taxon>Chordata</taxon>
        <taxon>Tunicata</taxon>
        <taxon>Ascidiacea</taxon>
        <taxon>Phlebobranchia</taxon>
        <taxon>Cionidae</taxon>
        <taxon>Ciona</taxon>
    </lineage>
</organism>
<dbReference type="HOGENOM" id="CLU_1047786_0_0_1"/>
<dbReference type="STRING" id="51511.ENSCSAVP00000018195"/>